<dbReference type="RefSeq" id="WP_244458084.1">
    <property type="nucleotide sequence ID" value="NZ_AP025637.1"/>
</dbReference>
<proteinExistence type="inferred from homology"/>
<feature type="signal peptide" evidence="2">
    <location>
        <begin position="1"/>
        <end position="23"/>
    </location>
</feature>
<dbReference type="PANTHER" id="PTHR42928">
    <property type="entry name" value="TRICARBOXYLATE-BINDING PROTEIN"/>
    <property type="match status" value="1"/>
</dbReference>
<evidence type="ECO:0000313" key="4">
    <source>
        <dbReference type="Proteomes" id="UP000831327"/>
    </source>
</evidence>
<reference evidence="3 4" key="1">
    <citation type="journal article" date="2016" name="Microbes Environ.">
        <title>Phylogenetically diverse aerobic anoxygenic phototrophic bacteria isolated from epilithic biofilms in Tama river, Japan.</title>
        <authorList>
            <person name="Hirose S."/>
            <person name="Matsuura K."/>
            <person name="Haruta S."/>
        </authorList>
    </citation>
    <scope>NUCLEOTIDE SEQUENCE [LARGE SCALE GENOMIC DNA]</scope>
    <source>
        <strain evidence="3 4">S08</strain>
    </source>
</reference>
<dbReference type="SUPFAM" id="SSF53850">
    <property type="entry name" value="Periplasmic binding protein-like II"/>
    <property type="match status" value="1"/>
</dbReference>
<dbReference type="PIRSF" id="PIRSF017082">
    <property type="entry name" value="YflP"/>
    <property type="match status" value="1"/>
</dbReference>
<comment type="similarity">
    <text evidence="1">Belongs to the UPF0065 (bug) family.</text>
</comment>
<keyword evidence="4" id="KW-1185">Reference proteome</keyword>
<evidence type="ECO:0000313" key="3">
    <source>
        <dbReference type="EMBL" id="BDG70771.1"/>
    </source>
</evidence>
<feature type="chain" id="PRO_5046019181" evidence="2">
    <location>
        <begin position="24"/>
        <end position="322"/>
    </location>
</feature>
<dbReference type="Proteomes" id="UP000831327">
    <property type="component" value="Chromosome"/>
</dbReference>
<dbReference type="EMBL" id="AP025637">
    <property type="protein sequence ID" value="BDG70771.1"/>
    <property type="molecule type" value="Genomic_DNA"/>
</dbReference>
<dbReference type="InterPro" id="IPR005064">
    <property type="entry name" value="BUG"/>
</dbReference>
<evidence type="ECO:0000256" key="2">
    <source>
        <dbReference type="SAM" id="SignalP"/>
    </source>
</evidence>
<protein>
    <submittedName>
        <fullName evidence="3">MFS transporter</fullName>
    </submittedName>
</protein>
<accession>A0ABM7XZ65</accession>
<dbReference type="InterPro" id="IPR042100">
    <property type="entry name" value="Bug_dom1"/>
</dbReference>
<gene>
    <name evidence="3" type="ORF">Rmf_07000</name>
</gene>
<dbReference type="PANTHER" id="PTHR42928:SF5">
    <property type="entry name" value="BLR1237 PROTEIN"/>
    <property type="match status" value="1"/>
</dbReference>
<evidence type="ECO:0000256" key="1">
    <source>
        <dbReference type="ARBA" id="ARBA00006987"/>
    </source>
</evidence>
<organism evidence="3 4">
    <name type="scientific">Roseomonas fluvialis</name>
    <dbReference type="NCBI Taxonomy" id="1750527"/>
    <lineage>
        <taxon>Bacteria</taxon>
        <taxon>Pseudomonadati</taxon>
        <taxon>Pseudomonadota</taxon>
        <taxon>Alphaproteobacteria</taxon>
        <taxon>Acetobacterales</taxon>
        <taxon>Roseomonadaceae</taxon>
        <taxon>Roseomonas</taxon>
    </lineage>
</organism>
<keyword evidence="2" id="KW-0732">Signal</keyword>
<name>A0ABM7XZ65_9PROT</name>
<dbReference type="Pfam" id="PF03401">
    <property type="entry name" value="TctC"/>
    <property type="match status" value="1"/>
</dbReference>
<dbReference type="Gene3D" id="3.40.190.10">
    <property type="entry name" value="Periplasmic binding protein-like II"/>
    <property type="match status" value="1"/>
</dbReference>
<dbReference type="Gene3D" id="3.40.190.150">
    <property type="entry name" value="Bordetella uptake gene, domain 1"/>
    <property type="match status" value="1"/>
</dbReference>
<sequence length="322" mass="33557">MHPTTRRALFGAGALLAAAPAFAQTALPDRPLRMILPVGPGGLTDAVGRILAEQMGAALGRTVVSENVAGAGSTLGALALLRAPADGMTLMTATNNHPVMNLLYPSFQHDPATAFAPVALAARQTFMLVVHKDVPATDMPGLIAWLRREGAAVNLGAGTPGTTNAMAGELLKATLNLDFTIVPYRAMANIVQDLITGRTQMMIDTPTVLRPLVDSGAVRALATTGAQRGAPDPSLPTMIEGGVPGFDVSAWQIIYVRADTPAPVLATLRAAARDALANPATVERLARIGVDTWPDTSPEAAQAHLRAEIERWAPLAARIRAG</sequence>